<dbReference type="CDD" id="cd18809">
    <property type="entry name" value="SF1_C_RecD"/>
    <property type="match status" value="1"/>
</dbReference>
<evidence type="ECO:0000313" key="2">
    <source>
        <dbReference type="Proteomes" id="UP000887159"/>
    </source>
</evidence>
<sequence length="540" mass="60660">MRQENRQFSEILTKIGDGNILTEEELKVMESRFITKEEAQSVCPEGIRLFFTNAAVNAYNYSVLNSVDDKIISVASDVITGCHNPEQENFVRQKLHKMKTDETGGLPYELILVLNRPYMITNNIDVADGLSNGTVGKLYHVDRDENGDIIRIWLKFPKSCGRKQATKLRNLSARLNLDDDAVPITSQTSSVALNNNKTIIAKRKHFPLVSALAMTIHKSQGGTYDAIVYEYDRKHPRELVYVALSRVTNIEGLFMVTKENTEDSWKFWIGRSGIPLNASESDKHLKRSTKTRMKNEEPIHIPDFNFVASYKRPEVPAAGVAIYHHTQDTSHIVTSYMDIHTKFTRGIGVNVSDIGEICVARCNSENGQYILMVAVYISPEKSMQQIEQFLFENLMIYTKEGSELIEKRFGEKFDDIPMILSGDFNINFADDKNLSLIEFLNETLGLTMSNDRKVSTTKYRINESTNGSSFLVSQPFSPPIYGGGTEASSGGTDASCGSTDASCGSTDASCGGTEALGWWYRGGTKVYKWHPITYRREIME</sequence>
<comment type="caution">
    <text evidence="1">The sequence shown here is derived from an EMBL/GenBank/DDBJ whole genome shotgun (WGS) entry which is preliminary data.</text>
</comment>
<accession>A0A8X6SC52</accession>
<dbReference type="Gene3D" id="3.40.50.300">
    <property type="entry name" value="P-loop containing nucleotide triphosphate hydrolases"/>
    <property type="match status" value="1"/>
</dbReference>
<dbReference type="PANTHER" id="PTHR47642">
    <property type="entry name" value="ATP-DEPENDENT DNA HELICASE"/>
    <property type="match status" value="1"/>
</dbReference>
<evidence type="ECO:0000313" key="1">
    <source>
        <dbReference type="EMBL" id="GFY10451.1"/>
    </source>
</evidence>
<dbReference type="GO" id="GO:0004386">
    <property type="term" value="F:helicase activity"/>
    <property type="evidence" value="ECO:0007669"/>
    <property type="project" value="UniProtKB-KW"/>
</dbReference>
<dbReference type="InterPro" id="IPR036691">
    <property type="entry name" value="Endo/exonu/phosph_ase_sf"/>
</dbReference>
<keyword evidence="1" id="KW-0378">Hydrolase</keyword>
<dbReference type="EMBL" id="BMAU01021297">
    <property type="protein sequence ID" value="GFY10451.1"/>
    <property type="molecule type" value="Genomic_DNA"/>
</dbReference>
<keyword evidence="1" id="KW-0067">ATP-binding</keyword>
<gene>
    <name evidence="1" type="primary">PIF1</name>
    <name evidence="1" type="ORF">TNCV_1463411</name>
</gene>
<name>A0A8X6SC52_TRICX</name>
<proteinExistence type="predicted"/>
<dbReference type="Proteomes" id="UP000887159">
    <property type="component" value="Unassembled WGS sequence"/>
</dbReference>
<dbReference type="Gene3D" id="3.60.10.10">
    <property type="entry name" value="Endonuclease/exonuclease/phosphatase"/>
    <property type="match status" value="1"/>
</dbReference>
<dbReference type="SUPFAM" id="SSF52540">
    <property type="entry name" value="P-loop containing nucleoside triphosphate hydrolases"/>
    <property type="match status" value="1"/>
</dbReference>
<keyword evidence="2" id="KW-1185">Reference proteome</keyword>
<dbReference type="InterPro" id="IPR027417">
    <property type="entry name" value="P-loop_NTPase"/>
</dbReference>
<keyword evidence="1" id="KW-0347">Helicase</keyword>
<protein>
    <submittedName>
        <fullName evidence="1">ATP-dependent DNA helicase</fullName>
    </submittedName>
</protein>
<organism evidence="1 2">
    <name type="scientific">Trichonephila clavipes</name>
    <name type="common">Golden silk orbweaver</name>
    <name type="synonym">Nephila clavipes</name>
    <dbReference type="NCBI Taxonomy" id="2585209"/>
    <lineage>
        <taxon>Eukaryota</taxon>
        <taxon>Metazoa</taxon>
        <taxon>Ecdysozoa</taxon>
        <taxon>Arthropoda</taxon>
        <taxon>Chelicerata</taxon>
        <taxon>Arachnida</taxon>
        <taxon>Araneae</taxon>
        <taxon>Araneomorphae</taxon>
        <taxon>Entelegynae</taxon>
        <taxon>Araneoidea</taxon>
        <taxon>Nephilidae</taxon>
        <taxon>Trichonephila</taxon>
    </lineage>
</organism>
<reference evidence="1" key="1">
    <citation type="submission" date="2020-08" db="EMBL/GenBank/DDBJ databases">
        <title>Multicomponent nature underlies the extraordinary mechanical properties of spider dragline silk.</title>
        <authorList>
            <person name="Kono N."/>
            <person name="Nakamura H."/>
            <person name="Mori M."/>
            <person name="Yoshida Y."/>
            <person name="Ohtoshi R."/>
            <person name="Malay A.D."/>
            <person name="Moran D.A.P."/>
            <person name="Tomita M."/>
            <person name="Numata K."/>
            <person name="Arakawa K."/>
        </authorList>
    </citation>
    <scope>NUCLEOTIDE SEQUENCE</scope>
</reference>
<keyword evidence="1" id="KW-0547">Nucleotide-binding</keyword>
<dbReference type="AlphaFoldDB" id="A0A8X6SC52"/>
<dbReference type="InterPro" id="IPR051055">
    <property type="entry name" value="PIF1_helicase"/>
</dbReference>